<gene>
    <name evidence="1" type="ORF">CBR_g29950</name>
</gene>
<comment type="caution">
    <text evidence="1">The sequence shown here is derived from an EMBL/GenBank/DDBJ whole genome shotgun (WGS) entry which is preliminary data.</text>
</comment>
<evidence type="ECO:0008006" key="3">
    <source>
        <dbReference type="Google" id="ProtNLM"/>
    </source>
</evidence>
<sequence length="344" mass="37782">MAYGDSNPYFNIKDWGLSRGDGNFGGGEDAPPIASYSALFYLQVECDPQYVLSISKEDTNGPLMVMANQNNPSQTWRKVDFGTSFALVNVDTGRALLINGEDEPLTTSSADTLSGSNGIPSVKNLLRAGDHRREGYTPITTVQNKYLHISLADRTAANGVKVVVSKWRLVHHHHQSWRMIPAFPTFTLRPKLDIAYGLSTEKDNTRGGVTINKVNRSGLRSDDPFLTWYLIPVTPKRLRMIPTKFKIVNSASGFALRRVGSRKQIEQVDPSTAGEDAVWTIGEDAGGCFFPLHPATANAESADVNGSTAHAACIVRTVEYGRGDDQIWGFFPIHSDTPVNPRRS</sequence>
<keyword evidence="2" id="KW-1185">Reference proteome</keyword>
<dbReference type="EMBL" id="BFEA01000325">
    <property type="protein sequence ID" value="GBG79685.1"/>
    <property type="molecule type" value="Genomic_DNA"/>
</dbReference>
<dbReference type="AlphaFoldDB" id="A0A388LBI2"/>
<dbReference type="Gramene" id="GBG79685">
    <property type="protein sequence ID" value="GBG79685"/>
    <property type="gene ID" value="CBR_g29950"/>
</dbReference>
<dbReference type="Proteomes" id="UP000265515">
    <property type="component" value="Unassembled WGS sequence"/>
</dbReference>
<evidence type="ECO:0000313" key="1">
    <source>
        <dbReference type="EMBL" id="GBG79685.1"/>
    </source>
</evidence>
<accession>A0A388LBI2</accession>
<evidence type="ECO:0000313" key="2">
    <source>
        <dbReference type="Proteomes" id="UP000265515"/>
    </source>
</evidence>
<dbReference type="PANTHER" id="PTHR31257:SF21">
    <property type="entry name" value="OS07G0683600 PROTEIN"/>
    <property type="match status" value="1"/>
</dbReference>
<reference evidence="1 2" key="1">
    <citation type="journal article" date="2018" name="Cell">
        <title>The Chara Genome: Secondary Complexity and Implications for Plant Terrestrialization.</title>
        <authorList>
            <person name="Nishiyama T."/>
            <person name="Sakayama H."/>
            <person name="Vries J.D."/>
            <person name="Buschmann H."/>
            <person name="Saint-Marcoux D."/>
            <person name="Ullrich K.K."/>
            <person name="Haas F.B."/>
            <person name="Vanderstraeten L."/>
            <person name="Becker D."/>
            <person name="Lang D."/>
            <person name="Vosolsobe S."/>
            <person name="Rombauts S."/>
            <person name="Wilhelmsson P.K.I."/>
            <person name="Janitza P."/>
            <person name="Kern R."/>
            <person name="Heyl A."/>
            <person name="Rumpler F."/>
            <person name="Villalobos L.I.A.C."/>
            <person name="Clay J.M."/>
            <person name="Skokan R."/>
            <person name="Toyoda A."/>
            <person name="Suzuki Y."/>
            <person name="Kagoshima H."/>
            <person name="Schijlen E."/>
            <person name="Tajeshwar N."/>
            <person name="Catarino B."/>
            <person name="Hetherington A.J."/>
            <person name="Saltykova A."/>
            <person name="Bonnot C."/>
            <person name="Breuninger H."/>
            <person name="Symeonidi A."/>
            <person name="Radhakrishnan G.V."/>
            <person name="Van Nieuwerburgh F."/>
            <person name="Deforce D."/>
            <person name="Chang C."/>
            <person name="Karol K.G."/>
            <person name="Hedrich R."/>
            <person name="Ulvskov P."/>
            <person name="Glockner G."/>
            <person name="Delwiche C.F."/>
            <person name="Petrasek J."/>
            <person name="Van de Peer Y."/>
            <person name="Friml J."/>
            <person name="Beilby M."/>
            <person name="Dolan L."/>
            <person name="Kohara Y."/>
            <person name="Sugano S."/>
            <person name="Fujiyama A."/>
            <person name="Delaux P.-M."/>
            <person name="Quint M."/>
            <person name="TheiBen G."/>
            <person name="Hagemann M."/>
            <person name="Harholt J."/>
            <person name="Dunand C."/>
            <person name="Zachgo S."/>
            <person name="Langdale J."/>
            <person name="Maumus F."/>
            <person name="Straeten D.V.D."/>
            <person name="Gould S.B."/>
            <person name="Rensing S.A."/>
        </authorList>
    </citation>
    <scope>NUCLEOTIDE SEQUENCE [LARGE SCALE GENOMIC DNA]</scope>
    <source>
        <strain evidence="1 2">S276</strain>
    </source>
</reference>
<protein>
    <recommendedName>
        <fullName evidence="3">Ricin B lectin domain-containing protein</fullName>
    </recommendedName>
</protein>
<organism evidence="1 2">
    <name type="scientific">Chara braunii</name>
    <name type="common">Braun's stonewort</name>
    <dbReference type="NCBI Taxonomy" id="69332"/>
    <lineage>
        <taxon>Eukaryota</taxon>
        <taxon>Viridiplantae</taxon>
        <taxon>Streptophyta</taxon>
        <taxon>Charophyceae</taxon>
        <taxon>Charales</taxon>
        <taxon>Characeae</taxon>
        <taxon>Chara</taxon>
    </lineage>
</organism>
<dbReference type="PANTHER" id="PTHR31257">
    <property type="entry name" value="RICIN B-LIKE LECTIN EULS3"/>
    <property type="match status" value="1"/>
</dbReference>
<dbReference type="InterPro" id="IPR040249">
    <property type="entry name" value="Ricin_B-like_lectin_EULS3-like"/>
</dbReference>
<dbReference type="InterPro" id="IPR035992">
    <property type="entry name" value="Ricin_B-like_lectins"/>
</dbReference>
<proteinExistence type="predicted"/>
<dbReference type="Gene3D" id="2.80.10.50">
    <property type="match status" value="1"/>
</dbReference>
<name>A0A388LBI2_CHABU</name>
<dbReference type="SUPFAM" id="SSF50370">
    <property type="entry name" value="Ricin B-like lectins"/>
    <property type="match status" value="1"/>
</dbReference>